<organism evidence="1 2">
    <name type="scientific">Oceanidesulfovibrio marinus</name>
    <dbReference type="NCBI Taxonomy" id="370038"/>
    <lineage>
        <taxon>Bacteria</taxon>
        <taxon>Pseudomonadati</taxon>
        <taxon>Thermodesulfobacteriota</taxon>
        <taxon>Desulfovibrionia</taxon>
        <taxon>Desulfovibrionales</taxon>
        <taxon>Desulfovibrionaceae</taxon>
        <taxon>Oceanidesulfovibrio</taxon>
    </lineage>
</organism>
<reference evidence="1 2" key="1">
    <citation type="submission" date="2019-04" db="EMBL/GenBank/DDBJ databases">
        <title>Isolation and culture of sulfate reducing bacteria from the cold seep of the South China Sea.</title>
        <authorList>
            <person name="Sun C."/>
            <person name="Liu R."/>
        </authorList>
    </citation>
    <scope>NUCLEOTIDE SEQUENCE [LARGE SCALE GENOMIC DNA]</scope>
    <source>
        <strain evidence="1 2">CS1</strain>
    </source>
</reference>
<dbReference type="RefSeq" id="WP_144307108.1">
    <property type="nucleotide sequence ID" value="NZ_CP039543.1"/>
</dbReference>
<sequence>MRRLDDNGTVDGGLLAVDVGLSTGFARFDDECRLLWHGSHNFGAAARHKRGVIHILDRAGEVDWLALEGGGPLLRHWENEARRRGIEVLVYSAEEWRETLFPLRERADGERAKSYARQAAGRIILRDGPSGPREAQADAAEAICLGVAACLDLGLLVEPPDELTG</sequence>
<dbReference type="Proteomes" id="UP000503251">
    <property type="component" value="Chromosome"/>
</dbReference>
<name>A0ABX6NGD2_9BACT</name>
<proteinExistence type="predicted"/>
<evidence type="ECO:0000313" key="2">
    <source>
        <dbReference type="Proteomes" id="UP000503251"/>
    </source>
</evidence>
<dbReference type="EMBL" id="CP039543">
    <property type="protein sequence ID" value="QJT09690.1"/>
    <property type="molecule type" value="Genomic_DNA"/>
</dbReference>
<evidence type="ECO:0000313" key="1">
    <source>
        <dbReference type="EMBL" id="QJT09690.1"/>
    </source>
</evidence>
<keyword evidence="2" id="KW-1185">Reference proteome</keyword>
<protein>
    <submittedName>
        <fullName evidence="1">Uncharacterized protein</fullName>
    </submittedName>
</protein>
<accession>A0ABX6NGD2</accession>
<gene>
    <name evidence="1" type="ORF">E8L03_12425</name>
</gene>